<dbReference type="InterPro" id="IPR036938">
    <property type="entry name" value="PAP2/HPO_sf"/>
</dbReference>
<feature type="transmembrane region" description="Helical" evidence="1">
    <location>
        <begin position="186"/>
        <end position="205"/>
    </location>
</feature>
<proteinExistence type="predicted"/>
<evidence type="ECO:0000313" key="5">
    <source>
        <dbReference type="Proteomes" id="UP000471152"/>
    </source>
</evidence>
<gene>
    <name evidence="3" type="ORF">G3R41_21040</name>
    <name evidence="2" type="ORF">GCU67_20325</name>
</gene>
<sequence length="206" mass="21082">MSVETNPKTTPRFGRRRLSIARVITEVSGPALCAVTGLLVVAIRNAGSGAGAAWGGFAALFVAGIPMGYIAKGVKAGKWSDHHVADRTKRAVPLLIALASVAVCAAVLAAVDAPQELVALVLAMLAGLAAVLTITHWWKVSIHAAVAGGLLGIFVVLFGPWALLGLPLLAAVAWSRTVLDAHTWPQVIVGALLGAAVAAAVFPPLR</sequence>
<accession>A0A6P0F1D5</accession>
<organism evidence="2 4">
    <name type="scientific">Modestobacter muralis</name>
    <dbReference type="NCBI Taxonomy" id="1608614"/>
    <lineage>
        <taxon>Bacteria</taxon>
        <taxon>Bacillati</taxon>
        <taxon>Actinomycetota</taxon>
        <taxon>Actinomycetes</taxon>
        <taxon>Geodermatophilales</taxon>
        <taxon>Geodermatophilaceae</taxon>
        <taxon>Modestobacter</taxon>
    </lineage>
</organism>
<evidence type="ECO:0000313" key="2">
    <source>
        <dbReference type="EMBL" id="NEK96496.1"/>
    </source>
</evidence>
<dbReference type="Gene3D" id="1.20.144.10">
    <property type="entry name" value="Phosphatidic acid phosphatase type 2/haloperoxidase"/>
    <property type="match status" value="1"/>
</dbReference>
<feature type="transmembrane region" description="Helical" evidence="1">
    <location>
        <begin position="117"/>
        <end position="138"/>
    </location>
</feature>
<protein>
    <submittedName>
        <fullName evidence="2">Phosphoesterase PA-phosphatase</fullName>
    </submittedName>
</protein>
<feature type="transmembrane region" description="Helical" evidence="1">
    <location>
        <begin position="150"/>
        <end position="174"/>
    </location>
</feature>
<dbReference type="EMBL" id="JAAGWB010000069">
    <property type="protein sequence ID" value="NEN53396.1"/>
    <property type="molecule type" value="Genomic_DNA"/>
</dbReference>
<dbReference type="Proteomes" id="UP000468828">
    <property type="component" value="Unassembled WGS sequence"/>
</dbReference>
<feature type="transmembrane region" description="Helical" evidence="1">
    <location>
        <begin position="49"/>
        <end position="70"/>
    </location>
</feature>
<evidence type="ECO:0000256" key="1">
    <source>
        <dbReference type="SAM" id="Phobius"/>
    </source>
</evidence>
<evidence type="ECO:0000313" key="3">
    <source>
        <dbReference type="EMBL" id="NEN53396.1"/>
    </source>
</evidence>
<feature type="transmembrane region" description="Helical" evidence="1">
    <location>
        <begin position="20"/>
        <end position="43"/>
    </location>
</feature>
<dbReference type="AlphaFoldDB" id="A0A6P0F1D5"/>
<dbReference type="RefSeq" id="WP_163613190.1">
    <property type="nucleotide sequence ID" value="NZ_JAAGWB010000069.1"/>
</dbReference>
<dbReference type="Proteomes" id="UP000471152">
    <property type="component" value="Unassembled WGS sequence"/>
</dbReference>
<dbReference type="SUPFAM" id="SSF48317">
    <property type="entry name" value="Acid phosphatase/Vanadium-dependent haloperoxidase"/>
    <property type="match status" value="1"/>
</dbReference>
<comment type="caution">
    <text evidence="2">The sequence shown here is derived from an EMBL/GenBank/DDBJ whole genome shotgun (WGS) entry which is preliminary data.</text>
</comment>
<evidence type="ECO:0000313" key="4">
    <source>
        <dbReference type="Proteomes" id="UP000468828"/>
    </source>
</evidence>
<keyword evidence="4" id="KW-1185">Reference proteome</keyword>
<feature type="transmembrane region" description="Helical" evidence="1">
    <location>
        <begin position="91"/>
        <end position="111"/>
    </location>
</feature>
<keyword evidence="1" id="KW-0812">Transmembrane</keyword>
<name>A0A6P0F1D5_9ACTN</name>
<dbReference type="EMBL" id="JAAGWH010000066">
    <property type="protein sequence ID" value="NEK96496.1"/>
    <property type="molecule type" value="Genomic_DNA"/>
</dbReference>
<reference evidence="2 4" key="1">
    <citation type="submission" date="2020-01" db="EMBL/GenBank/DDBJ databases">
        <title>the WGS Modestobacter muralis CPCC 204518.</title>
        <authorList>
            <person name="Jiang Z."/>
        </authorList>
    </citation>
    <scope>NUCLEOTIDE SEQUENCE [LARGE SCALE GENOMIC DNA]</scope>
    <source>
        <strain evidence="2 4">DSM 100205</strain>
    </source>
</reference>
<reference evidence="3 5" key="2">
    <citation type="submission" date="2020-02" db="EMBL/GenBank/DDBJ databases">
        <title>The WGS of Modestobacter muralis DSM 100205.</title>
        <authorList>
            <person name="Jiang Z."/>
        </authorList>
    </citation>
    <scope>NUCLEOTIDE SEQUENCE [LARGE SCALE GENOMIC DNA]</scope>
    <source>
        <strain evidence="3 5">DSM 100205</strain>
    </source>
</reference>
<keyword evidence="1" id="KW-1133">Transmembrane helix</keyword>
<keyword evidence="1" id="KW-0472">Membrane</keyword>